<protein>
    <recommendedName>
        <fullName evidence="1">Mutator-like transposase domain-containing protein</fullName>
    </recommendedName>
</protein>
<keyword evidence="3" id="KW-1185">Reference proteome</keyword>
<evidence type="ECO:0000313" key="3">
    <source>
        <dbReference type="Proteomes" id="UP000663880"/>
    </source>
</evidence>
<proteinExistence type="predicted"/>
<dbReference type="OrthoDB" id="421276at2759"/>
<evidence type="ECO:0000259" key="1">
    <source>
        <dbReference type="Pfam" id="PF20700"/>
    </source>
</evidence>
<feature type="domain" description="Mutator-like transposase" evidence="1">
    <location>
        <begin position="116"/>
        <end position="177"/>
    </location>
</feature>
<dbReference type="Pfam" id="PF20700">
    <property type="entry name" value="Mutator"/>
    <property type="match status" value="1"/>
</dbReference>
<dbReference type="EMBL" id="CAJOBZ010000068">
    <property type="protein sequence ID" value="CAF4943925.1"/>
    <property type="molecule type" value="Genomic_DNA"/>
</dbReference>
<dbReference type="AlphaFoldDB" id="A0A821XLK2"/>
<sequence>MSDCFICKKPLGDIKVRTVKARRVKTSLLERARFKNDLDNELFLQSVSVVTVHIPCYHYYSDGRTDNEVRRLSSSSSSSSVSENLDTDFDFSNQIYLRRGIPGSEIFIYLEELVLKNGIPLVEVRADCFWSARSYGDNYKALSGASVIIGRKFGEVLYVEVNNKYCLVCVRKQKRSRGKTTRLLQKLRWPILRDGI</sequence>
<accession>A0A821XLK2</accession>
<comment type="caution">
    <text evidence="2">The sequence shown here is derived from an EMBL/GenBank/DDBJ whole genome shotgun (WGS) entry which is preliminary data.</text>
</comment>
<organism evidence="2 3">
    <name type="scientific">Pieris macdunnoughi</name>
    <dbReference type="NCBI Taxonomy" id="345717"/>
    <lineage>
        <taxon>Eukaryota</taxon>
        <taxon>Metazoa</taxon>
        <taxon>Ecdysozoa</taxon>
        <taxon>Arthropoda</taxon>
        <taxon>Hexapoda</taxon>
        <taxon>Insecta</taxon>
        <taxon>Pterygota</taxon>
        <taxon>Neoptera</taxon>
        <taxon>Endopterygota</taxon>
        <taxon>Lepidoptera</taxon>
        <taxon>Glossata</taxon>
        <taxon>Ditrysia</taxon>
        <taxon>Papilionoidea</taxon>
        <taxon>Pieridae</taxon>
        <taxon>Pierinae</taxon>
        <taxon>Pieris</taxon>
    </lineage>
</organism>
<evidence type="ECO:0000313" key="2">
    <source>
        <dbReference type="EMBL" id="CAF4943925.1"/>
    </source>
</evidence>
<reference evidence="2" key="1">
    <citation type="submission" date="2021-02" db="EMBL/GenBank/DDBJ databases">
        <authorList>
            <person name="Steward A R."/>
        </authorList>
    </citation>
    <scope>NUCLEOTIDE SEQUENCE</scope>
</reference>
<dbReference type="InterPro" id="IPR049012">
    <property type="entry name" value="Mutator_transp_dom"/>
</dbReference>
<dbReference type="Proteomes" id="UP000663880">
    <property type="component" value="Unassembled WGS sequence"/>
</dbReference>
<gene>
    <name evidence="2" type="ORF">PMACD_LOCUS14990</name>
</gene>
<name>A0A821XLK2_9NEOP</name>